<dbReference type="RefSeq" id="WP_090755627.1">
    <property type="nucleotide sequence ID" value="NZ_FNGE01000008.1"/>
</dbReference>
<evidence type="ECO:0000256" key="1">
    <source>
        <dbReference type="SAM" id="MobiDB-lite"/>
    </source>
</evidence>
<gene>
    <name evidence="3" type="ORF">SAMN04487971_108176</name>
</gene>
<feature type="compositionally biased region" description="Polar residues" evidence="1">
    <location>
        <begin position="159"/>
        <end position="171"/>
    </location>
</feature>
<keyword evidence="2" id="KW-1133">Transmembrane helix</keyword>
<feature type="region of interest" description="Disordered" evidence="1">
    <location>
        <begin position="89"/>
        <end position="171"/>
    </location>
</feature>
<organism evidence="3 4">
    <name type="scientific">Paracoccus chinensis</name>
    <dbReference type="NCBI Taxonomy" id="525640"/>
    <lineage>
        <taxon>Bacteria</taxon>
        <taxon>Pseudomonadati</taxon>
        <taxon>Pseudomonadota</taxon>
        <taxon>Alphaproteobacteria</taxon>
        <taxon>Rhodobacterales</taxon>
        <taxon>Paracoccaceae</taxon>
        <taxon>Paracoccus</taxon>
    </lineage>
</organism>
<evidence type="ECO:0000256" key="2">
    <source>
        <dbReference type="SAM" id="Phobius"/>
    </source>
</evidence>
<reference evidence="4" key="1">
    <citation type="submission" date="2016-10" db="EMBL/GenBank/DDBJ databases">
        <authorList>
            <person name="Varghese N."/>
            <person name="Submissions S."/>
        </authorList>
    </citation>
    <scope>NUCLEOTIDE SEQUENCE [LARGE SCALE GENOMIC DNA]</scope>
    <source>
        <strain evidence="4">CGMCC 1.7655</strain>
    </source>
</reference>
<dbReference type="EMBL" id="FNGE01000008">
    <property type="protein sequence ID" value="SDL29945.1"/>
    <property type="molecule type" value="Genomic_DNA"/>
</dbReference>
<sequence length="171" mass="17400">MSTCTRQCWIFAAVMGLVVFALTAGVGGIGVLPGLFLGLVTAGLLGALLVILFCQGAEDAEEWENPVENAKEPEGAVRRSIRRDDGAVAQVPVARPLRPEGMAGAPQGAAFDPAQAMTFTADVQAAEPPSGAGPSETTDASRAKRRGKGKAALAETPRTAHSGSAGTGESI</sequence>
<accession>A0A1G9IXX7</accession>
<feature type="transmembrane region" description="Helical" evidence="2">
    <location>
        <begin position="9"/>
        <end position="29"/>
    </location>
</feature>
<proteinExistence type="predicted"/>
<dbReference type="Proteomes" id="UP000199555">
    <property type="component" value="Unassembled WGS sequence"/>
</dbReference>
<keyword evidence="2" id="KW-0812">Transmembrane</keyword>
<dbReference type="STRING" id="525640.SAMN04487971_108176"/>
<evidence type="ECO:0000313" key="4">
    <source>
        <dbReference type="Proteomes" id="UP000199555"/>
    </source>
</evidence>
<dbReference type="AlphaFoldDB" id="A0A1G9IXX7"/>
<dbReference type="OrthoDB" id="9807941at2"/>
<name>A0A1G9IXX7_9RHOB</name>
<keyword evidence="4" id="KW-1185">Reference proteome</keyword>
<protein>
    <submittedName>
        <fullName evidence="3">Uncharacterized protein</fullName>
    </submittedName>
</protein>
<feature type="transmembrane region" description="Helical" evidence="2">
    <location>
        <begin position="35"/>
        <end position="54"/>
    </location>
</feature>
<evidence type="ECO:0000313" key="3">
    <source>
        <dbReference type="EMBL" id="SDL29945.1"/>
    </source>
</evidence>
<keyword evidence="2" id="KW-0472">Membrane</keyword>